<dbReference type="GO" id="GO:0046872">
    <property type="term" value="F:metal ion binding"/>
    <property type="evidence" value="ECO:0007669"/>
    <property type="project" value="UniProtKB-KW"/>
</dbReference>
<evidence type="ECO:0000256" key="6">
    <source>
        <dbReference type="ARBA" id="ARBA00022729"/>
    </source>
</evidence>
<dbReference type="PROSITE" id="PS51669">
    <property type="entry name" value="4FE4S_MOW_BIS_MGD"/>
    <property type="match status" value="1"/>
</dbReference>
<evidence type="ECO:0000256" key="2">
    <source>
        <dbReference type="ARBA" id="ARBA00010312"/>
    </source>
</evidence>
<dbReference type="Proteomes" id="UP000253817">
    <property type="component" value="Unassembled WGS sequence"/>
</dbReference>
<dbReference type="Pfam" id="PF00384">
    <property type="entry name" value="Molybdopterin"/>
    <property type="match status" value="1"/>
</dbReference>
<evidence type="ECO:0000259" key="11">
    <source>
        <dbReference type="PROSITE" id="PS51669"/>
    </source>
</evidence>
<dbReference type="CDD" id="cd02781">
    <property type="entry name" value="MopB_CT_Acetylene-hydratase"/>
    <property type="match status" value="1"/>
</dbReference>
<evidence type="ECO:0000256" key="10">
    <source>
        <dbReference type="SAM" id="SignalP"/>
    </source>
</evidence>
<feature type="chain" id="PRO_5030078726" evidence="10">
    <location>
        <begin position="34"/>
        <end position="983"/>
    </location>
</feature>
<accession>A0A3N0J044</accession>
<dbReference type="Gene3D" id="3.40.50.740">
    <property type="match status" value="2"/>
</dbReference>
<dbReference type="SUPFAM" id="SSF53706">
    <property type="entry name" value="Formate dehydrogenase/DMSO reductase, domains 1-3"/>
    <property type="match status" value="1"/>
</dbReference>
<dbReference type="GO" id="GO:0043546">
    <property type="term" value="F:molybdopterin cofactor binding"/>
    <property type="evidence" value="ECO:0007669"/>
    <property type="project" value="InterPro"/>
</dbReference>
<keyword evidence="8" id="KW-0408">Iron</keyword>
<keyword evidence="9" id="KW-0411">Iron-sulfur</keyword>
<proteinExistence type="inferred from homology"/>
<dbReference type="InterPro" id="IPR009010">
    <property type="entry name" value="Asp_de-COase-like_dom_sf"/>
</dbReference>
<dbReference type="SUPFAM" id="SSF50692">
    <property type="entry name" value="ADC-like"/>
    <property type="match status" value="1"/>
</dbReference>
<keyword evidence="14" id="KW-1185">Reference proteome</keyword>
<keyword evidence="5" id="KW-0479">Metal-binding</keyword>
<sequence>MATSLLTRRSFVKLAAVVGAAAGLATAPHQALAETGDGGASASSDVKVVRTCCRACGKNECGVLVTVRDGRAIKVEGDAETAFHSMGNCCTKSQSSIQAAYHPDRLYHPLKRTNPKGETDPGWVRISWDEAYATIAEKFQELIDKYGGESMFFMGGTSRIWTQHAYAGWLQLVGSPNAVTAWQICKGPRHMATQMQSEFAYSWMATTDRPRVFVQWGTATEISNYDESCRTTVDLANTADEYISIDPRRTGLNHEADTWAHLRPGTDGALALSWANVIIENNLFKDLFVKRWTNAPFLVVDGMEPSGGPLVNTIAWSELKPMRTRLLKEGDLKESGSVARYMVWDELAGTDDAHPLHDNDPSGHLTYFDAETGLWEGEPDEVWNEFYDNPQPNLPKGTVPGRIAKESPFNPEIDPALRGTFDVELADGATYKARPVWDHFAEYTQNFTPEKAAEITGVAAEDIERMAKTWATPLDPSTGYGNGGLQYGLAPEHACNAIQNNRIFDTLVGITGNWDTPAGNRGPTCGTFSGAEDAQPTIVTGHFEGVDFTTFHDKILGHEKIPTLSWWQQWADANAVQDAILTGDPYPVRGGLCEASGFMNQGNSTKYWEALNALDFFVVQDLWKTPAAGAADILLPVYHWLEVDCPRISQGSTGAQGANCRAIEPPGDCKFDVDIVTDVYKAMGVPYADDPVSFGLPEGCTYPTSEQLFDKVVAPMGMTWAEYKEAFQEHGWWDCREIAPETWGTYRRYETGMCSKPGLVTPAGNPMKGMSTPTRKMEIWSTALETYESEGKFNLPSWEPAAHNELGDPSVKDEWPFLMTTGRRIPVYFHSEHRQLPWCRELWPAPRMEINPDDAQKLGIEQGDWVWIESPNGKVRQTADLYYGIEPGVVNAEHQWWFPELNQAGGGFDLCTINCLVDGDEQDPLCGASYLRAYNVKVYKATPENSPFGNPVPCGVDGTEIIFDSSDDRLKAWLPNYEIRKEA</sequence>
<dbReference type="PROSITE" id="PS51318">
    <property type="entry name" value="TAT"/>
    <property type="match status" value="1"/>
</dbReference>
<dbReference type="AlphaFoldDB" id="A0A3N0J044"/>
<dbReference type="EMBL" id="PPTT01000044">
    <property type="protein sequence ID" value="RDB65035.1"/>
    <property type="molecule type" value="Genomic_DNA"/>
</dbReference>
<dbReference type="Gene3D" id="3.40.228.10">
    <property type="entry name" value="Dimethylsulfoxide Reductase, domain 2"/>
    <property type="match status" value="2"/>
</dbReference>
<dbReference type="InterPro" id="IPR006963">
    <property type="entry name" value="Mopterin_OxRdtase_4Fe-4S_dom"/>
</dbReference>
<evidence type="ECO:0000256" key="5">
    <source>
        <dbReference type="ARBA" id="ARBA00022723"/>
    </source>
</evidence>
<dbReference type="EMBL" id="QICC01000014">
    <property type="protein sequence ID" value="RNM42366.1"/>
    <property type="molecule type" value="Genomic_DNA"/>
</dbReference>
<dbReference type="NCBIfam" id="TIGR01409">
    <property type="entry name" value="TAT_signal_seq"/>
    <property type="match status" value="1"/>
</dbReference>
<dbReference type="Pfam" id="PF04879">
    <property type="entry name" value="Molybdop_Fe4S4"/>
    <property type="match status" value="1"/>
</dbReference>
<organism evidence="13 15">
    <name type="scientific">Eggerthella sinensis</name>
    <dbReference type="NCBI Taxonomy" id="242230"/>
    <lineage>
        <taxon>Bacteria</taxon>
        <taxon>Bacillati</taxon>
        <taxon>Actinomycetota</taxon>
        <taxon>Coriobacteriia</taxon>
        <taxon>Eggerthellales</taxon>
        <taxon>Eggerthellaceae</taxon>
        <taxon>Eggerthella</taxon>
    </lineage>
</organism>
<comment type="similarity">
    <text evidence="2">Belongs to the prokaryotic molybdopterin-containing oxidoreductase family.</text>
</comment>
<comment type="caution">
    <text evidence="13">The sequence shown here is derived from an EMBL/GenBank/DDBJ whole genome shotgun (WGS) entry which is preliminary data.</text>
</comment>
<dbReference type="GO" id="GO:0016491">
    <property type="term" value="F:oxidoreductase activity"/>
    <property type="evidence" value="ECO:0007669"/>
    <property type="project" value="UniProtKB-KW"/>
</dbReference>
<dbReference type="InterPro" id="IPR050612">
    <property type="entry name" value="Prok_Mopterin_Oxidored"/>
</dbReference>
<dbReference type="Gene3D" id="2.20.25.90">
    <property type="entry name" value="ADC-like domains"/>
    <property type="match status" value="1"/>
</dbReference>
<keyword evidence="3" id="KW-0004">4Fe-4S</keyword>
<keyword evidence="7" id="KW-0560">Oxidoreductase</keyword>
<evidence type="ECO:0000256" key="7">
    <source>
        <dbReference type="ARBA" id="ARBA00023002"/>
    </source>
</evidence>
<dbReference type="Pfam" id="PF01568">
    <property type="entry name" value="Molydop_binding"/>
    <property type="match status" value="1"/>
</dbReference>
<dbReference type="InterPro" id="IPR037949">
    <property type="entry name" value="MopB_CT_Acetylene-hydratase"/>
</dbReference>
<name>A0A3N0J044_9ACTN</name>
<dbReference type="PANTHER" id="PTHR43742:SF9">
    <property type="entry name" value="TETRATHIONATE REDUCTASE SUBUNIT A"/>
    <property type="match status" value="1"/>
</dbReference>
<dbReference type="PROSITE" id="PS00932">
    <property type="entry name" value="MOLYBDOPTERIN_PROK_3"/>
    <property type="match status" value="1"/>
</dbReference>
<evidence type="ECO:0000256" key="8">
    <source>
        <dbReference type="ARBA" id="ARBA00023004"/>
    </source>
</evidence>
<dbReference type="InterPro" id="IPR019546">
    <property type="entry name" value="TAT_signal_bac_arc"/>
</dbReference>
<dbReference type="InterPro" id="IPR006311">
    <property type="entry name" value="TAT_signal"/>
</dbReference>
<evidence type="ECO:0000313" key="14">
    <source>
        <dbReference type="Proteomes" id="UP000253817"/>
    </source>
</evidence>
<dbReference type="GO" id="GO:0018818">
    <property type="term" value="F:acetylene hydratase activity"/>
    <property type="evidence" value="ECO:0007669"/>
    <property type="project" value="InterPro"/>
</dbReference>
<gene>
    <name evidence="12" type="ORF">C1876_16490</name>
    <name evidence="13" type="ORF">DMP09_05390</name>
</gene>
<dbReference type="InterPro" id="IPR006657">
    <property type="entry name" value="MoPterin_dinucl-bd_dom"/>
</dbReference>
<dbReference type="Proteomes" id="UP000270112">
    <property type="component" value="Unassembled WGS sequence"/>
</dbReference>
<evidence type="ECO:0000313" key="12">
    <source>
        <dbReference type="EMBL" id="RDB65035.1"/>
    </source>
</evidence>
<dbReference type="RefSeq" id="WP_114547809.1">
    <property type="nucleotide sequence ID" value="NZ_PPTT01000044.1"/>
</dbReference>
<dbReference type="GO" id="GO:0051539">
    <property type="term" value="F:4 iron, 4 sulfur cluster binding"/>
    <property type="evidence" value="ECO:0007669"/>
    <property type="project" value="UniProtKB-KW"/>
</dbReference>
<comment type="cofactor">
    <cofactor evidence="1">
        <name>Mo-bis(molybdopterin guanine dinucleotide)</name>
        <dbReference type="ChEBI" id="CHEBI:60539"/>
    </cofactor>
</comment>
<evidence type="ECO:0000313" key="13">
    <source>
        <dbReference type="EMBL" id="RNM42366.1"/>
    </source>
</evidence>
<feature type="domain" description="4Fe-4S Mo/W bis-MGD-type" evidence="11">
    <location>
        <begin position="46"/>
        <end position="104"/>
    </location>
</feature>
<reference evidence="12 14" key="1">
    <citation type="journal article" date="2018" name="Elife">
        <title>Discovery and characterization of a prevalent human gut bacterial enzyme sufficient for the inactivation of a family of plant toxins.</title>
        <authorList>
            <person name="Koppel N."/>
            <person name="Bisanz J.E."/>
            <person name="Pandelia M.E."/>
            <person name="Turnbaugh P.J."/>
            <person name="Balskus E.P."/>
        </authorList>
    </citation>
    <scope>NUCLEOTIDE SEQUENCE [LARGE SCALE GENOMIC DNA]</scope>
    <source>
        <strain evidence="12 14">DSM 16107</strain>
    </source>
</reference>
<evidence type="ECO:0000313" key="15">
    <source>
        <dbReference type="Proteomes" id="UP000270112"/>
    </source>
</evidence>
<protein>
    <submittedName>
        <fullName evidence="13">Molybdopterin dinucleotide-binding protein</fullName>
    </submittedName>
</protein>
<keyword evidence="4" id="KW-0500">Molybdenum</keyword>
<reference evidence="15" key="2">
    <citation type="submission" date="2018-05" db="EMBL/GenBank/DDBJ databases">
        <title>Genome Sequencing of selected type strains of the family Eggerthellaceae.</title>
        <authorList>
            <person name="Danylec N."/>
            <person name="Stoll D.A."/>
            <person name="Doetsch A."/>
            <person name="Huch M."/>
        </authorList>
    </citation>
    <scope>NUCLEOTIDE SEQUENCE [LARGE SCALE GENOMIC DNA]</scope>
    <source>
        <strain evidence="15">DSM 16107</strain>
    </source>
</reference>
<dbReference type="OrthoDB" id="3169084at2"/>
<dbReference type="PANTHER" id="PTHR43742">
    <property type="entry name" value="TRIMETHYLAMINE-N-OXIDE REDUCTASE"/>
    <property type="match status" value="1"/>
</dbReference>
<evidence type="ECO:0000256" key="1">
    <source>
        <dbReference type="ARBA" id="ARBA00001942"/>
    </source>
</evidence>
<dbReference type="SMART" id="SM00926">
    <property type="entry name" value="Molybdop_Fe4S4"/>
    <property type="match status" value="1"/>
</dbReference>
<dbReference type="InterPro" id="IPR006655">
    <property type="entry name" value="Mopterin_OxRdtase_prok_CS"/>
</dbReference>
<feature type="signal peptide" evidence="10">
    <location>
        <begin position="1"/>
        <end position="33"/>
    </location>
</feature>
<dbReference type="Gene3D" id="2.40.40.20">
    <property type="match status" value="1"/>
</dbReference>
<keyword evidence="6 10" id="KW-0732">Signal</keyword>
<evidence type="ECO:0000256" key="4">
    <source>
        <dbReference type="ARBA" id="ARBA00022505"/>
    </source>
</evidence>
<dbReference type="InterPro" id="IPR006656">
    <property type="entry name" value="Mopterin_OxRdtase"/>
</dbReference>
<reference evidence="13" key="3">
    <citation type="journal article" date="2019" name="Microbiol. Resour. Announc.">
        <title>Draft Genome Sequences of Type Strains of Gordonibacter faecihominis, Paraeggerthella hongkongensis, Parvibacter caecicola,Slackia equolifaciens, Slackia faecicanis, and Slackia isoflavoniconvertens.</title>
        <authorList>
            <person name="Danylec N."/>
            <person name="Stoll D.A."/>
            <person name="Dotsch A."/>
            <person name="Huch M."/>
        </authorList>
    </citation>
    <scope>NUCLEOTIDE SEQUENCE</scope>
    <source>
        <strain evidence="13">DSM 16107</strain>
    </source>
</reference>
<evidence type="ECO:0000256" key="9">
    <source>
        <dbReference type="ARBA" id="ARBA00023014"/>
    </source>
</evidence>
<evidence type="ECO:0000256" key="3">
    <source>
        <dbReference type="ARBA" id="ARBA00022485"/>
    </source>
</evidence>